<protein>
    <recommendedName>
        <fullName evidence="2">Nucleoplasmin-like domain-containing protein</fullName>
    </recommendedName>
</protein>
<evidence type="ECO:0000256" key="1">
    <source>
        <dbReference type="SAM" id="MobiDB-lite"/>
    </source>
</evidence>
<evidence type="ECO:0000313" key="4">
    <source>
        <dbReference type="EMBL" id="THU84897.1"/>
    </source>
</evidence>
<evidence type="ECO:0000313" key="5">
    <source>
        <dbReference type="Proteomes" id="UP000297245"/>
    </source>
</evidence>
<dbReference type="Proteomes" id="UP000297245">
    <property type="component" value="Unassembled WGS sequence"/>
</dbReference>
<feature type="region of interest" description="Disordered" evidence="1">
    <location>
        <begin position="130"/>
        <end position="201"/>
    </location>
</feature>
<feature type="compositionally biased region" description="Polar residues" evidence="1">
    <location>
        <begin position="156"/>
        <end position="166"/>
    </location>
</feature>
<feature type="compositionally biased region" description="Basic and acidic residues" evidence="1">
    <location>
        <begin position="171"/>
        <end position="201"/>
    </location>
</feature>
<proteinExistence type="predicted"/>
<accession>A0A4S8L867</accession>
<dbReference type="Pfam" id="PF17800">
    <property type="entry name" value="NPL"/>
    <property type="match status" value="1"/>
</dbReference>
<dbReference type="EMBL" id="ML180201">
    <property type="protein sequence ID" value="THU78392.1"/>
    <property type="molecule type" value="Genomic_DNA"/>
</dbReference>
<dbReference type="Gene3D" id="2.60.120.340">
    <property type="entry name" value="Nucleoplasmin core domain"/>
    <property type="match status" value="1"/>
</dbReference>
<evidence type="ECO:0000313" key="3">
    <source>
        <dbReference type="EMBL" id="THU78392.1"/>
    </source>
</evidence>
<evidence type="ECO:0000259" key="2">
    <source>
        <dbReference type="Pfam" id="PF17800"/>
    </source>
</evidence>
<dbReference type="InterPro" id="IPR041232">
    <property type="entry name" value="NPL"/>
</dbReference>
<organism evidence="4 5">
    <name type="scientific">Dendrothele bispora (strain CBS 962.96)</name>
    <dbReference type="NCBI Taxonomy" id="1314807"/>
    <lineage>
        <taxon>Eukaryota</taxon>
        <taxon>Fungi</taxon>
        <taxon>Dikarya</taxon>
        <taxon>Basidiomycota</taxon>
        <taxon>Agaricomycotina</taxon>
        <taxon>Agaricomycetes</taxon>
        <taxon>Agaricomycetidae</taxon>
        <taxon>Agaricales</taxon>
        <taxon>Agaricales incertae sedis</taxon>
        <taxon>Dendrothele</taxon>
    </lineage>
</organism>
<sequence length="201" mass="21256">MSFWNLNLAAGQGKMITPFRRLRLTNIALKEVIDYARTTVQIMKQQQPIADAAVIASLVPGRVDFSVIDVTLAPGVPMIITCVGPNPISIIGVAEDPRNAAHQVSDAPSIASIPSLHNASTALNQNGKRAVDDVDDAEDAPTSKRPNPGPEEAETSGRNKNGTRSRPNAGRAKEASKAKDKEAGKGKDKEAGKGKDKEAGK</sequence>
<keyword evidence="5" id="KW-1185">Reference proteome</keyword>
<reference evidence="4 5" key="1">
    <citation type="journal article" date="2019" name="Nat. Ecol. Evol.">
        <title>Megaphylogeny resolves global patterns of mushroom evolution.</title>
        <authorList>
            <person name="Varga T."/>
            <person name="Krizsan K."/>
            <person name="Foldi C."/>
            <person name="Dima B."/>
            <person name="Sanchez-Garcia M."/>
            <person name="Sanchez-Ramirez S."/>
            <person name="Szollosi G.J."/>
            <person name="Szarkandi J.G."/>
            <person name="Papp V."/>
            <person name="Albert L."/>
            <person name="Andreopoulos W."/>
            <person name="Angelini C."/>
            <person name="Antonin V."/>
            <person name="Barry K.W."/>
            <person name="Bougher N.L."/>
            <person name="Buchanan P."/>
            <person name="Buyck B."/>
            <person name="Bense V."/>
            <person name="Catcheside P."/>
            <person name="Chovatia M."/>
            <person name="Cooper J."/>
            <person name="Damon W."/>
            <person name="Desjardin D."/>
            <person name="Finy P."/>
            <person name="Geml J."/>
            <person name="Haridas S."/>
            <person name="Hughes K."/>
            <person name="Justo A."/>
            <person name="Karasinski D."/>
            <person name="Kautmanova I."/>
            <person name="Kiss B."/>
            <person name="Kocsube S."/>
            <person name="Kotiranta H."/>
            <person name="LaButti K.M."/>
            <person name="Lechner B.E."/>
            <person name="Liimatainen K."/>
            <person name="Lipzen A."/>
            <person name="Lukacs Z."/>
            <person name="Mihaltcheva S."/>
            <person name="Morgado L.N."/>
            <person name="Niskanen T."/>
            <person name="Noordeloos M.E."/>
            <person name="Ohm R.A."/>
            <person name="Ortiz-Santana B."/>
            <person name="Ovrebo C."/>
            <person name="Racz N."/>
            <person name="Riley R."/>
            <person name="Savchenko A."/>
            <person name="Shiryaev A."/>
            <person name="Soop K."/>
            <person name="Spirin V."/>
            <person name="Szebenyi C."/>
            <person name="Tomsovsky M."/>
            <person name="Tulloss R.E."/>
            <person name="Uehling J."/>
            <person name="Grigoriev I.V."/>
            <person name="Vagvolgyi C."/>
            <person name="Papp T."/>
            <person name="Martin F.M."/>
            <person name="Miettinen O."/>
            <person name="Hibbett D.S."/>
            <person name="Nagy L.G."/>
        </authorList>
    </citation>
    <scope>NUCLEOTIDE SEQUENCE [LARGE SCALE GENOMIC DNA]</scope>
    <source>
        <strain evidence="4 5">CBS 962.96</strain>
    </source>
</reference>
<dbReference type="EMBL" id="ML179575">
    <property type="protein sequence ID" value="THU84897.1"/>
    <property type="molecule type" value="Genomic_DNA"/>
</dbReference>
<name>A0A4S8L867_DENBC</name>
<dbReference type="AlphaFoldDB" id="A0A4S8L867"/>
<gene>
    <name evidence="4" type="ORF">K435DRAFT_806366</name>
    <name evidence="3" type="ORF">K435DRAFT_811600</name>
</gene>
<feature type="domain" description="Nucleoplasmin-like" evidence="2">
    <location>
        <begin position="3"/>
        <end position="93"/>
    </location>
</feature>